<accession>A0A2S4PKJ9</accession>
<dbReference type="OrthoDB" id="3247165at2759"/>
<evidence type="ECO:0000313" key="1">
    <source>
        <dbReference type="EMBL" id="POS82566.1"/>
    </source>
</evidence>
<protein>
    <recommendedName>
        <fullName evidence="3">ATP-dependent DNA helicase</fullName>
    </recommendedName>
</protein>
<name>A0A2S4PKJ9_9PEZI</name>
<proteinExistence type="predicted"/>
<gene>
    <name evidence="1" type="ORF">EPUL_004774</name>
</gene>
<sequence>MYISGKTHPSRWNPDHIATKLLPKAGIVQSMPTDRYRLFDHCIKSKIMSQDPRYNGREHIISRITLSTSDDLLFTLTRKQLPIRPCYAMTINKSQRQTLQSVGIDLTTPVLSHGK</sequence>
<organism evidence="1 2">
    <name type="scientific">Erysiphe pulchra</name>
    <dbReference type="NCBI Taxonomy" id="225359"/>
    <lineage>
        <taxon>Eukaryota</taxon>
        <taxon>Fungi</taxon>
        <taxon>Dikarya</taxon>
        <taxon>Ascomycota</taxon>
        <taxon>Pezizomycotina</taxon>
        <taxon>Leotiomycetes</taxon>
        <taxon>Erysiphales</taxon>
        <taxon>Erysiphaceae</taxon>
        <taxon>Erysiphe</taxon>
    </lineage>
</organism>
<comment type="caution">
    <text evidence="1">The sequence shown here is derived from an EMBL/GenBank/DDBJ whole genome shotgun (WGS) entry which is preliminary data.</text>
</comment>
<reference evidence="1 2" key="1">
    <citation type="submission" date="2017-10" db="EMBL/GenBank/DDBJ databases">
        <title>Development of genomic resources for the powdery mildew, Erysiphe pulchra.</title>
        <authorList>
            <person name="Wadl P.A."/>
            <person name="Mack B.M."/>
            <person name="Moore G."/>
            <person name="Beltz S.B."/>
        </authorList>
    </citation>
    <scope>NUCLEOTIDE SEQUENCE [LARGE SCALE GENOMIC DNA]</scope>
    <source>
        <strain evidence="1">Cflorida</strain>
    </source>
</reference>
<dbReference type="AlphaFoldDB" id="A0A2S4PKJ9"/>
<dbReference type="Proteomes" id="UP000237438">
    <property type="component" value="Unassembled WGS sequence"/>
</dbReference>
<dbReference type="EMBL" id="PEDP01002592">
    <property type="protein sequence ID" value="POS82566.1"/>
    <property type="molecule type" value="Genomic_DNA"/>
</dbReference>
<dbReference type="STRING" id="225359.A0A2S4PKJ9"/>
<keyword evidence="2" id="KW-1185">Reference proteome</keyword>
<evidence type="ECO:0000313" key="2">
    <source>
        <dbReference type="Proteomes" id="UP000237438"/>
    </source>
</evidence>
<evidence type="ECO:0008006" key="3">
    <source>
        <dbReference type="Google" id="ProtNLM"/>
    </source>
</evidence>